<evidence type="ECO:0000259" key="1">
    <source>
        <dbReference type="PROSITE" id="PS50930"/>
    </source>
</evidence>
<keyword evidence="3" id="KW-1185">Reference proteome</keyword>
<proteinExistence type="predicted"/>
<dbReference type="RefSeq" id="WP_109742032.1">
    <property type="nucleotide sequence ID" value="NZ_QGGO01000005.1"/>
</dbReference>
<evidence type="ECO:0000313" key="2">
    <source>
        <dbReference type="EMBL" id="PWK27865.1"/>
    </source>
</evidence>
<protein>
    <submittedName>
        <fullName evidence="2">LytTr DNA-binding domain-containing protein</fullName>
    </submittedName>
</protein>
<evidence type="ECO:0000313" key="3">
    <source>
        <dbReference type="Proteomes" id="UP000245489"/>
    </source>
</evidence>
<dbReference type="GO" id="GO:0003677">
    <property type="term" value="F:DNA binding"/>
    <property type="evidence" value="ECO:0007669"/>
    <property type="project" value="UniProtKB-KW"/>
</dbReference>
<dbReference type="Gene3D" id="2.40.50.1020">
    <property type="entry name" value="LytTr DNA-binding domain"/>
    <property type="match status" value="1"/>
</dbReference>
<feature type="domain" description="HTH LytTR-type" evidence="1">
    <location>
        <begin position="11"/>
        <end position="110"/>
    </location>
</feature>
<dbReference type="PANTHER" id="PTHR37299:SF1">
    <property type="entry name" value="STAGE 0 SPORULATION PROTEIN A HOMOLOG"/>
    <property type="match status" value="1"/>
</dbReference>
<dbReference type="PROSITE" id="PS50930">
    <property type="entry name" value="HTH_LYTTR"/>
    <property type="match status" value="1"/>
</dbReference>
<sequence length="111" mass="13246">MENKLSPIKFLTVNYRKKIRIPMENIIMLEASGNYTIFHIRNQKKHLYAKCINTFEEPLRSEGFLRVHRGYIINPDYMVDYDEGSSLISMKYDLKVVVSRRKKVNLRTEVF</sequence>
<keyword evidence="2" id="KW-0238">DNA-binding</keyword>
<gene>
    <name evidence="2" type="ORF">LV89_01272</name>
</gene>
<dbReference type="InterPro" id="IPR007492">
    <property type="entry name" value="LytTR_DNA-bd_dom"/>
</dbReference>
<dbReference type="AlphaFoldDB" id="A0A316EBR6"/>
<dbReference type="EMBL" id="QGGO01000005">
    <property type="protein sequence ID" value="PWK27865.1"/>
    <property type="molecule type" value="Genomic_DNA"/>
</dbReference>
<dbReference type="PANTHER" id="PTHR37299">
    <property type="entry name" value="TRANSCRIPTIONAL REGULATOR-RELATED"/>
    <property type="match status" value="1"/>
</dbReference>
<dbReference type="Proteomes" id="UP000245489">
    <property type="component" value="Unassembled WGS sequence"/>
</dbReference>
<dbReference type="GO" id="GO:0000156">
    <property type="term" value="F:phosphorelay response regulator activity"/>
    <property type="evidence" value="ECO:0007669"/>
    <property type="project" value="InterPro"/>
</dbReference>
<name>A0A316EBR6_9BACT</name>
<organism evidence="2 3">
    <name type="scientific">Arcicella aurantiaca</name>
    <dbReference type="NCBI Taxonomy" id="591202"/>
    <lineage>
        <taxon>Bacteria</taxon>
        <taxon>Pseudomonadati</taxon>
        <taxon>Bacteroidota</taxon>
        <taxon>Cytophagia</taxon>
        <taxon>Cytophagales</taxon>
        <taxon>Flectobacillaceae</taxon>
        <taxon>Arcicella</taxon>
    </lineage>
</organism>
<dbReference type="InterPro" id="IPR046947">
    <property type="entry name" value="LytR-like"/>
</dbReference>
<dbReference type="Pfam" id="PF04397">
    <property type="entry name" value="LytTR"/>
    <property type="match status" value="1"/>
</dbReference>
<reference evidence="2 3" key="1">
    <citation type="submission" date="2018-05" db="EMBL/GenBank/DDBJ databases">
        <title>Genomic Encyclopedia of Archaeal and Bacterial Type Strains, Phase II (KMG-II): from individual species to whole genera.</title>
        <authorList>
            <person name="Goeker M."/>
        </authorList>
    </citation>
    <scope>NUCLEOTIDE SEQUENCE [LARGE SCALE GENOMIC DNA]</scope>
    <source>
        <strain evidence="2 3">DSM 22214</strain>
    </source>
</reference>
<comment type="caution">
    <text evidence="2">The sequence shown here is derived from an EMBL/GenBank/DDBJ whole genome shotgun (WGS) entry which is preliminary data.</text>
</comment>
<accession>A0A316EBR6</accession>
<dbReference type="SMART" id="SM00850">
    <property type="entry name" value="LytTR"/>
    <property type="match status" value="1"/>
</dbReference>